<evidence type="ECO:0000256" key="1">
    <source>
        <dbReference type="SAM" id="Coils"/>
    </source>
</evidence>
<dbReference type="PANTHER" id="PTHR34293:SF1">
    <property type="entry name" value="HTH-TYPE TRANSCRIPTIONAL REGULATOR TRMBL2"/>
    <property type="match status" value="1"/>
</dbReference>
<feature type="domain" description="HTH luxR-type" evidence="2">
    <location>
        <begin position="275"/>
        <end position="324"/>
    </location>
</feature>
<evidence type="ECO:0000313" key="4">
    <source>
        <dbReference type="Proteomes" id="UP001212326"/>
    </source>
</evidence>
<evidence type="ECO:0000259" key="2">
    <source>
        <dbReference type="SMART" id="SM00421"/>
    </source>
</evidence>
<dbReference type="Pfam" id="PF00196">
    <property type="entry name" value="GerE"/>
    <property type="match status" value="1"/>
</dbReference>
<dbReference type="InterPro" id="IPR051797">
    <property type="entry name" value="TrmB-like"/>
</dbReference>
<dbReference type="InterPro" id="IPR036388">
    <property type="entry name" value="WH-like_DNA-bd_sf"/>
</dbReference>
<dbReference type="Proteomes" id="UP001212326">
    <property type="component" value="Chromosome"/>
</dbReference>
<name>A0ABY7PGK4_9ACTN</name>
<dbReference type="Gene3D" id="1.10.10.10">
    <property type="entry name" value="Winged helix-like DNA-binding domain superfamily/Winged helix DNA-binding domain"/>
    <property type="match status" value="1"/>
</dbReference>
<dbReference type="EMBL" id="CP115300">
    <property type="protein sequence ID" value="WBO68702.1"/>
    <property type="molecule type" value="Genomic_DNA"/>
</dbReference>
<reference evidence="3 4" key="1">
    <citation type="submission" date="2022-12" db="EMBL/GenBank/DDBJ databases">
        <authorList>
            <person name="Mo P."/>
        </authorList>
    </citation>
    <scope>NUCLEOTIDE SEQUENCE [LARGE SCALE GENOMIC DNA]</scope>
    <source>
        <strain evidence="3 4">HUAS 2-6</strain>
    </source>
</reference>
<proteinExistence type="predicted"/>
<feature type="coiled-coil region" evidence="1">
    <location>
        <begin position="87"/>
        <end position="142"/>
    </location>
</feature>
<accession>A0ABY7PGK4</accession>
<keyword evidence="1" id="KW-0175">Coiled coil</keyword>
<keyword evidence="4" id="KW-1185">Reference proteome</keyword>
<evidence type="ECO:0000313" key="3">
    <source>
        <dbReference type="EMBL" id="WBO68702.1"/>
    </source>
</evidence>
<gene>
    <name evidence="3" type="ORF">O1G22_40825</name>
</gene>
<dbReference type="InterPro" id="IPR016032">
    <property type="entry name" value="Sig_transdc_resp-reg_C-effctor"/>
</dbReference>
<dbReference type="PANTHER" id="PTHR34293">
    <property type="entry name" value="HTH-TYPE TRANSCRIPTIONAL REGULATOR TRMBL2"/>
    <property type="match status" value="1"/>
</dbReference>
<dbReference type="CDD" id="cd06170">
    <property type="entry name" value="LuxR_C_like"/>
    <property type="match status" value="1"/>
</dbReference>
<protein>
    <submittedName>
        <fullName evidence="3">Helix-turn-helix transcriptional regulator</fullName>
    </submittedName>
</protein>
<dbReference type="SMART" id="SM00421">
    <property type="entry name" value="HTH_LUXR"/>
    <property type="match status" value="1"/>
</dbReference>
<organism evidence="3 4">
    <name type="scientific">Streptomyces camelliae</name>
    <dbReference type="NCBI Taxonomy" id="3004093"/>
    <lineage>
        <taxon>Bacteria</taxon>
        <taxon>Bacillati</taxon>
        <taxon>Actinomycetota</taxon>
        <taxon>Actinomycetes</taxon>
        <taxon>Kitasatosporales</taxon>
        <taxon>Streptomycetaceae</taxon>
        <taxon>Streptomyces</taxon>
    </lineage>
</organism>
<dbReference type="InterPro" id="IPR000792">
    <property type="entry name" value="Tscrpt_reg_LuxR_C"/>
</dbReference>
<sequence>MSADTFDEPFLDEYAIELYGWILDNRRADLGRAARDLGISREQAATAFKRLVRLRVVRVDPEDEAVAWAVDPDAAAVLRTRPLHETIRREQAQLDRLLHDFDLLRNRFLRARGDESCTLEVIPSLEEVRAALNRAAAECREEMVTMQPGGNRQPEALEEAMARDHALLSRGVRMRTVYHHTSRFNGPSQVYVARAAELGAEYRTVHDLVGRMIIFDGHRLAFIPLCDDGNGAVAIREASVVAFLHHVFEHVWAHATPFHPAAPEHLGEVAKEVDQTIVRLLAAGLKDETIARRVGMSLRTTRRHIADIMRLLGAESRFQAGILVGRSLACWGLDDAAGLPEPQGPCAHDMVLRLPGG</sequence>
<dbReference type="SUPFAM" id="SSF46894">
    <property type="entry name" value="C-terminal effector domain of the bipartite response regulators"/>
    <property type="match status" value="1"/>
</dbReference>
<dbReference type="RefSeq" id="WP_270085930.1">
    <property type="nucleotide sequence ID" value="NZ_CP115300.1"/>
</dbReference>